<dbReference type="Gene3D" id="2.60.40.10">
    <property type="entry name" value="Immunoglobulins"/>
    <property type="match status" value="1"/>
</dbReference>
<proteinExistence type="predicted"/>
<gene>
    <name evidence="1" type="ORF">HDF08_003021</name>
</gene>
<comment type="caution">
    <text evidence="1">The sequence shown here is derived from an EMBL/GenBank/DDBJ whole genome shotgun (WGS) entry which is preliminary data.</text>
</comment>
<name>A0A852VIG9_9BACT</name>
<dbReference type="Proteomes" id="UP000564385">
    <property type="component" value="Unassembled WGS sequence"/>
</dbReference>
<organism evidence="1 2">
    <name type="scientific">Tunturiibacter lichenicola</name>
    <dbReference type="NCBI Taxonomy" id="2051959"/>
    <lineage>
        <taxon>Bacteria</taxon>
        <taxon>Pseudomonadati</taxon>
        <taxon>Acidobacteriota</taxon>
        <taxon>Terriglobia</taxon>
        <taxon>Terriglobales</taxon>
        <taxon>Acidobacteriaceae</taxon>
        <taxon>Tunturiibacter</taxon>
    </lineage>
</organism>
<dbReference type="EMBL" id="JACCCU010000002">
    <property type="protein sequence ID" value="NYF90919.1"/>
    <property type="molecule type" value="Genomic_DNA"/>
</dbReference>
<dbReference type="InterPro" id="IPR013783">
    <property type="entry name" value="Ig-like_fold"/>
</dbReference>
<sequence>MESRVTSTGSNGNEGLMISFASLEERGIEFSFMLWGGVLSLMVCGAALFGLEHGASHTPVIHSIFYRNSLPSVAGGKAKSRIVLTCESIESTGRSVVKVTAVVGGDEDGPTPTGRVNFLLGWNSFEIEHLANGFITIDMKLPDNKNLPLRAIYLGDVNYNSAGSFDESPSRSCSRS</sequence>
<accession>A0A852VIG9</accession>
<protein>
    <submittedName>
        <fullName evidence="1">Uncharacterized protein</fullName>
    </submittedName>
</protein>
<dbReference type="AlphaFoldDB" id="A0A852VIG9"/>
<evidence type="ECO:0000313" key="1">
    <source>
        <dbReference type="EMBL" id="NYF90919.1"/>
    </source>
</evidence>
<evidence type="ECO:0000313" key="2">
    <source>
        <dbReference type="Proteomes" id="UP000564385"/>
    </source>
</evidence>
<reference evidence="1 2" key="1">
    <citation type="submission" date="2020-07" db="EMBL/GenBank/DDBJ databases">
        <title>Genomic Encyclopedia of Type Strains, Phase IV (KMG-V): Genome sequencing to study the core and pangenomes of soil and plant-associated prokaryotes.</title>
        <authorList>
            <person name="Whitman W."/>
        </authorList>
    </citation>
    <scope>NUCLEOTIDE SEQUENCE [LARGE SCALE GENOMIC DNA]</scope>
    <source>
        <strain evidence="1 2">M8UP22</strain>
    </source>
</reference>